<keyword evidence="2" id="KW-1185">Reference proteome</keyword>
<reference evidence="1 2" key="1">
    <citation type="journal article" date="2014" name="PLoS ONE">
        <title>Isolation and Characterization of vB_ArS-ArV2 - First Arthrobacter sp. Infecting Bacteriophage with Completely Sequenced Genome.</title>
        <authorList>
            <person name="Simoliunas E."/>
            <person name="Kaliniene L."/>
            <person name="Stasilo M."/>
            <person name="Truncaite L."/>
            <person name="Zajanckauskaite A."/>
            <person name="Staniulis J."/>
            <person name="Nainys J."/>
            <person name="Kaupinis A."/>
            <person name="Valius M."/>
            <person name="Meskys R."/>
        </authorList>
    </citation>
    <scope>NUCLEOTIDE SEQUENCE [LARGE SCALE GENOMIC DNA]</scope>
</reference>
<accession>V5RBD9</accession>
<dbReference type="KEGG" id="vg:17776890"/>
<organism evidence="1 2">
    <name type="scientific">Arthrobacter phage vB_ArS-ArV2</name>
    <dbReference type="NCBI Taxonomy" id="1414742"/>
    <lineage>
        <taxon>Viruses</taxon>
        <taxon>Duplodnaviria</taxon>
        <taxon>Heunggongvirae</taxon>
        <taxon>Uroviricota</taxon>
        <taxon>Caudoviricetes</taxon>
        <taxon>Arvduovirus</taxon>
        <taxon>Arvduovirus ArV2</taxon>
    </lineage>
</organism>
<dbReference type="Proteomes" id="UP000018644">
    <property type="component" value="Segment"/>
</dbReference>
<evidence type="ECO:0000313" key="2">
    <source>
        <dbReference type="Proteomes" id="UP000018644"/>
    </source>
</evidence>
<dbReference type="EMBL" id="KF692088">
    <property type="protein sequence ID" value="AHB31639.1"/>
    <property type="molecule type" value="Genomic_DNA"/>
</dbReference>
<protein>
    <submittedName>
        <fullName evidence="1">Uncharacterized protein</fullName>
    </submittedName>
</protein>
<dbReference type="RefSeq" id="YP_008857899.1">
    <property type="nucleotide sequence ID" value="NC_022972.2"/>
</dbReference>
<name>V5RBD9_9CAUD</name>
<proteinExistence type="predicted"/>
<gene>
    <name evidence="1" type="ORF">ArV2_gp28</name>
</gene>
<sequence>MVGVDDLLERMRRESALRVALGRAPGADVQKLDPRPLVRVRAVYGRAVAASSTHVLHEWVRWGDYHCRWDEKWQVHRVTAEEWHGEPID</sequence>
<dbReference type="OrthoDB" id="39163at10239"/>
<evidence type="ECO:0000313" key="1">
    <source>
        <dbReference type="EMBL" id="AHB31639.1"/>
    </source>
</evidence>
<dbReference type="GeneID" id="17776890"/>